<keyword evidence="4" id="KW-0539">Nucleus</keyword>
<keyword evidence="2" id="KW-0853">WD repeat</keyword>
<dbReference type="Proteomes" id="UP000663860">
    <property type="component" value="Unassembled WGS sequence"/>
</dbReference>
<protein>
    <submittedName>
        <fullName evidence="6">Uncharacterized protein</fullName>
    </submittedName>
</protein>
<comment type="subcellular location">
    <subcellularLocation>
        <location evidence="1">Nucleus</location>
    </subcellularLocation>
</comment>
<dbReference type="GO" id="GO:0000118">
    <property type="term" value="C:histone deacetylase complex"/>
    <property type="evidence" value="ECO:0007669"/>
    <property type="project" value="TreeGrafter"/>
</dbReference>
<feature type="compositionally biased region" description="Low complexity" evidence="5">
    <location>
        <begin position="382"/>
        <end position="401"/>
    </location>
</feature>
<feature type="region of interest" description="Disordered" evidence="5">
    <location>
        <begin position="83"/>
        <end position="214"/>
    </location>
</feature>
<dbReference type="EMBL" id="CAJNOE010000196">
    <property type="protein sequence ID" value="CAF1036242.1"/>
    <property type="molecule type" value="Genomic_DNA"/>
</dbReference>
<comment type="caution">
    <text evidence="6">The sequence shown here is derived from an EMBL/GenBank/DDBJ whole genome shotgun (WGS) entry which is preliminary data.</text>
</comment>
<feature type="compositionally biased region" description="Low complexity" evidence="5">
    <location>
        <begin position="86"/>
        <end position="101"/>
    </location>
</feature>
<evidence type="ECO:0000256" key="3">
    <source>
        <dbReference type="ARBA" id="ARBA00022737"/>
    </source>
</evidence>
<dbReference type="InterPro" id="IPR045183">
    <property type="entry name" value="Ebi-like"/>
</dbReference>
<evidence type="ECO:0000256" key="5">
    <source>
        <dbReference type="SAM" id="MobiDB-lite"/>
    </source>
</evidence>
<dbReference type="AlphaFoldDB" id="A0A814JJ75"/>
<feature type="region of interest" description="Disordered" evidence="5">
    <location>
        <begin position="298"/>
        <end position="450"/>
    </location>
</feature>
<evidence type="ECO:0000256" key="2">
    <source>
        <dbReference type="ARBA" id="ARBA00022574"/>
    </source>
</evidence>
<accession>A0A814JJ75</accession>
<feature type="compositionally biased region" description="Polar residues" evidence="5">
    <location>
        <begin position="188"/>
        <end position="214"/>
    </location>
</feature>
<evidence type="ECO:0000313" key="7">
    <source>
        <dbReference type="Proteomes" id="UP000663860"/>
    </source>
</evidence>
<feature type="compositionally biased region" description="Polar residues" evidence="5">
    <location>
        <begin position="135"/>
        <end position="162"/>
    </location>
</feature>
<reference evidence="6" key="1">
    <citation type="submission" date="2021-02" db="EMBL/GenBank/DDBJ databases">
        <authorList>
            <person name="Nowell W R."/>
        </authorList>
    </citation>
    <scope>NUCLEOTIDE SEQUENCE</scope>
</reference>
<feature type="compositionally biased region" description="Polar residues" evidence="5">
    <location>
        <begin position="102"/>
        <end position="126"/>
    </location>
</feature>
<feature type="compositionally biased region" description="Polar residues" evidence="5">
    <location>
        <begin position="349"/>
        <end position="376"/>
    </location>
</feature>
<feature type="compositionally biased region" description="Low complexity" evidence="5">
    <location>
        <begin position="301"/>
        <end position="315"/>
    </location>
</feature>
<feature type="compositionally biased region" description="Low complexity" evidence="5">
    <location>
        <begin position="326"/>
        <end position="340"/>
    </location>
</feature>
<dbReference type="GO" id="GO:0006357">
    <property type="term" value="P:regulation of transcription by RNA polymerase II"/>
    <property type="evidence" value="ECO:0007669"/>
    <property type="project" value="TreeGrafter"/>
</dbReference>
<dbReference type="PANTHER" id="PTHR22846:SF2">
    <property type="entry name" value="F-BOX-LIKE_WD REPEAT-CONTAINING PROTEIN EBI"/>
    <property type="match status" value="1"/>
</dbReference>
<evidence type="ECO:0000313" key="6">
    <source>
        <dbReference type="EMBL" id="CAF1036242.1"/>
    </source>
</evidence>
<proteinExistence type="predicted"/>
<sequence>MTSRKYFGFVHSSYLFGLESHIVQTSINANIVPPGALLSLIQKGLYYTEAELSIGDDGQERTCDSLSLIDAVVPEIVENRRKELLQQQQQQQQQQSSSSSSGTSIKNEAKVSSRTTASAASNLSNTNDKDLSSIHPPSNTSPQSTNQTISERNIDTSSTPNGGMNYGHSNSSSTSQSHHYHPSSSSHPNTLHPSAAGNYSQMSNGNDNSSHSSYPNNTNHIAGFVHSSYLFGLESHIVQTSINANIVPPGALLSLIQKGLYYTEAELSIGDDGQERTCDSLSLIDAVVPEIVENRRKELLQQQQQQQQQSSSSSSGTSIKNEAKVSSRTTASATSNLSNTNDKDLSSVHPPSNTSPQSTNQTISERNIDTSSTPNGGMNYGHSNSSSTSQSHHYHPSSSSHPNTLHPSAAGNYSQMSNGNDNSSHSSYPNNTNHIAGTRKKDMKTSINDN</sequence>
<evidence type="ECO:0000256" key="1">
    <source>
        <dbReference type="ARBA" id="ARBA00004123"/>
    </source>
</evidence>
<gene>
    <name evidence="6" type="ORF">IZO911_LOCUS19535</name>
</gene>
<dbReference type="GO" id="GO:0003714">
    <property type="term" value="F:transcription corepressor activity"/>
    <property type="evidence" value="ECO:0007669"/>
    <property type="project" value="InterPro"/>
</dbReference>
<keyword evidence="3" id="KW-0677">Repeat</keyword>
<dbReference type="PANTHER" id="PTHR22846">
    <property type="entry name" value="WD40 REPEAT PROTEIN"/>
    <property type="match status" value="1"/>
</dbReference>
<evidence type="ECO:0000256" key="4">
    <source>
        <dbReference type="ARBA" id="ARBA00023242"/>
    </source>
</evidence>
<dbReference type="Gene3D" id="1.20.960.30">
    <property type="match status" value="2"/>
</dbReference>
<organism evidence="6 7">
    <name type="scientific">Adineta steineri</name>
    <dbReference type="NCBI Taxonomy" id="433720"/>
    <lineage>
        <taxon>Eukaryota</taxon>
        <taxon>Metazoa</taxon>
        <taxon>Spiralia</taxon>
        <taxon>Gnathifera</taxon>
        <taxon>Rotifera</taxon>
        <taxon>Eurotatoria</taxon>
        <taxon>Bdelloidea</taxon>
        <taxon>Adinetida</taxon>
        <taxon>Adinetidae</taxon>
        <taxon>Adineta</taxon>
    </lineage>
</organism>
<name>A0A814JJ75_9BILA</name>
<feature type="compositionally biased region" description="Polar residues" evidence="5">
    <location>
        <begin position="402"/>
        <end position="435"/>
    </location>
</feature>
<feature type="compositionally biased region" description="Low complexity" evidence="5">
    <location>
        <begin position="168"/>
        <end position="187"/>
    </location>
</feature>